<dbReference type="Gene3D" id="2.20.130.10">
    <property type="entry name" value="CAC2371-like domains"/>
    <property type="match status" value="1"/>
</dbReference>
<evidence type="ECO:0000313" key="2">
    <source>
        <dbReference type="EMBL" id="MBP2022600.1"/>
    </source>
</evidence>
<sequence length="259" mass="30158">MSKENIYSNTARFYDKGNEIKKYDIDLNFYEKYVNKHTKVLEIGCGTGRVTIPLASKCESIVGLDLSESMLDILQEKLKATDLNYKNNIQLIKGDMTDFNLNQKFDLIIFLGLAILSLISEEQRTACLECVKKHMSDDCIVVIDQFNPNPDKLNVSSERLDFEYFDEELGYKIKKYSIQKDHDSNEQVISMKYIYKIFHNEDLINKIEDDFKLGYLFNDQARKLFTSVGLEIKNVYGAYDFSVIADENSKMLIYELKKR</sequence>
<dbReference type="InterPro" id="IPR029063">
    <property type="entry name" value="SAM-dependent_MTases_sf"/>
</dbReference>
<dbReference type="Proteomes" id="UP001519308">
    <property type="component" value="Unassembled WGS sequence"/>
</dbReference>
<evidence type="ECO:0000313" key="3">
    <source>
        <dbReference type="Proteomes" id="UP001519308"/>
    </source>
</evidence>
<name>A0ABS4K491_9CLOT</name>
<dbReference type="Pfam" id="PF13649">
    <property type="entry name" value="Methyltransf_25"/>
    <property type="match status" value="1"/>
</dbReference>
<dbReference type="SUPFAM" id="SSF53335">
    <property type="entry name" value="S-adenosyl-L-methionine-dependent methyltransferases"/>
    <property type="match status" value="1"/>
</dbReference>
<organism evidence="2 3">
    <name type="scientific">Clostridium punense</name>
    <dbReference type="NCBI Taxonomy" id="1054297"/>
    <lineage>
        <taxon>Bacteria</taxon>
        <taxon>Bacillati</taxon>
        <taxon>Bacillota</taxon>
        <taxon>Clostridia</taxon>
        <taxon>Eubacteriales</taxon>
        <taxon>Clostridiaceae</taxon>
        <taxon>Clostridium</taxon>
    </lineage>
</organism>
<reference evidence="2 3" key="1">
    <citation type="submission" date="2021-03" db="EMBL/GenBank/DDBJ databases">
        <title>Genomic Encyclopedia of Type Strains, Phase IV (KMG-IV): sequencing the most valuable type-strain genomes for metagenomic binning, comparative biology and taxonomic classification.</title>
        <authorList>
            <person name="Goeker M."/>
        </authorList>
    </citation>
    <scope>NUCLEOTIDE SEQUENCE [LARGE SCALE GENOMIC DNA]</scope>
    <source>
        <strain evidence="2 3">DSM 28650</strain>
    </source>
</reference>
<comment type="caution">
    <text evidence="2">The sequence shown here is derived from an EMBL/GenBank/DDBJ whole genome shotgun (WGS) entry which is preliminary data.</text>
</comment>
<dbReference type="RefSeq" id="WP_021285214.1">
    <property type="nucleotide sequence ID" value="NZ_JAGGLL010000018.1"/>
</dbReference>
<dbReference type="GO" id="GO:0008168">
    <property type="term" value="F:methyltransferase activity"/>
    <property type="evidence" value="ECO:0007669"/>
    <property type="project" value="UniProtKB-KW"/>
</dbReference>
<feature type="domain" description="Methyltransferase" evidence="1">
    <location>
        <begin position="40"/>
        <end position="135"/>
    </location>
</feature>
<dbReference type="GO" id="GO:0032259">
    <property type="term" value="P:methylation"/>
    <property type="evidence" value="ECO:0007669"/>
    <property type="project" value="UniProtKB-KW"/>
</dbReference>
<dbReference type="CDD" id="cd02440">
    <property type="entry name" value="AdoMet_MTases"/>
    <property type="match status" value="1"/>
</dbReference>
<keyword evidence="2" id="KW-0489">Methyltransferase</keyword>
<protein>
    <submittedName>
        <fullName evidence="2">2-polyprenyl-3-methyl-5-hydroxy-6-metoxy-1, 4-benzoquinol methylase</fullName>
    </submittedName>
</protein>
<keyword evidence="3" id="KW-1185">Reference proteome</keyword>
<dbReference type="EMBL" id="JAGGLL010000018">
    <property type="protein sequence ID" value="MBP2022600.1"/>
    <property type="molecule type" value="Genomic_DNA"/>
</dbReference>
<dbReference type="InterPro" id="IPR050723">
    <property type="entry name" value="CFA/CMAS"/>
</dbReference>
<dbReference type="InterPro" id="IPR041698">
    <property type="entry name" value="Methyltransf_25"/>
</dbReference>
<gene>
    <name evidence="2" type="ORF">J2Z44_002423</name>
</gene>
<accession>A0ABS4K491</accession>
<dbReference type="Gene3D" id="3.40.50.150">
    <property type="entry name" value="Vaccinia Virus protein VP39"/>
    <property type="match status" value="1"/>
</dbReference>
<dbReference type="PANTHER" id="PTHR43667:SF2">
    <property type="entry name" value="FATTY ACID C-METHYL TRANSFERASE"/>
    <property type="match status" value="1"/>
</dbReference>
<keyword evidence="2" id="KW-0808">Transferase</keyword>
<proteinExistence type="predicted"/>
<dbReference type="PANTHER" id="PTHR43667">
    <property type="entry name" value="CYCLOPROPANE-FATTY-ACYL-PHOSPHOLIPID SYNTHASE"/>
    <property type="match status" value="1"/>
</dbReference>
<evidence type="ECO:0000259" key="1">
    <source>
        <dbReference type="Pfam" id="PF13649"/>
    </source>
</evidence>